<dbReference type="Proteomes" id="UP000237347">
    <property type="component" value="Unassembled WGS sequence"/>
</dbReference>
<keyword evidence="5" id="KW-1185">Reference proteome</keyword>
<keyword evidence="2" id="KW-0677">Repeat</keyword>
<dbReference type="InterPro" id="IPR011990">
    <property type="entry name" value="TPR-like_helical_dom_sf"/>
</dbReference>
<evidence type="ECO:0000313" key="5">
    <source>
        <dbReference type="Proteomes" id="UP000237347"/>
    </source>
</evidence>
<dbReference type="EMBL" id="PKMF04000596">
    <property type="protein sequence ID" value="KAK7824665.1"/>
    <property type="molecule type" value="Genomic_DNA"/>
</dbReference>
<feature type="repeat" description="PPR" evidence="3">
    <location>
        <begin position="11"/>
        <end position="45"/>
    </location>
</feature>
<evidence type="ECO:0000256" key="1">
    <source>
        <dbReference type="ARBA" id="ARBA00007626"/>
    </source>
</evidence>
<dbReference type="Gene3D" id="1.25.40.10">
    <property type="entry name" value="Tetratricopeptide repeat domain"/>
    <property type="match status" value="1"/>
</dbReference>
<protein>
    <submittedName>
        <fullName evidence="4">Pentatricopeptide repeat-containing protein</fullName>
    </submittedName>
</protein>
<organism evidence="4 5">
    <name type="scientific">Quercus suber</name>
    <name type="common">Cork oak</name>
    <dbReference type="NCBI Taxonomy" id="58331"/>
    <lineage>
        <taxon>Eukaryota</taxon>
        <taxon>Viridiplantae</taxon>
        <taxon>Streptophyta</taxon>
        <taxon>Embryophyta</taxon>
        <taxon>Tracheophyta</taxon>
        <taxon>Spermatophyta</taxon>
        <taxon>Magnoliopsida</taxon>
        <taxon>eudicotyledons</taxon>
        <taxon>Gunneridae</taxon>
        <taxon>Pentapetalae</taxon>
        <taxon>rosids</taxon>
        <taxon>fabids</taxon>
        <taxon>Fagales</taxon>
        <taxon>Fagaceae</taxon>
        <taxon>Quercus</taxon>
    </lineage>
</organism>
<dbReference type="PROSITE" id="PS51375">
    <property type="entry name" value="PPR"/>
    <property type="match status" value="1"/>
</dbReference>
<dbReference type="InterPro" id="IPR050872">
    <property type="entry name" value="PPR_P_subfamily"/>
</dbReference>
<accession>A0AAW0JDD6</accession>
<proteinExistence type="inferred from homology"/>
<evidence type="ECO:0000256" key="2">
    <source>
        <dbReference type="ARBA" id="ARBA00022737"/>
    </source>
</evidence>
<dbReference type="AlphaFoldDB" id="A0AAW0JDD6"/>
<dbReference type="PANTHER" id="PTHR46128">
    <property type="entry name" value="MITOCHONDRIAL GROUP I INTRON SPLICING FACTOR CCM1"/>
    <property type="match status" value="1"/>
</dbReference>
<dbReference type="PANTHER" id="PTHR46128:SF73">
    <property type="entry name" value="CRIB DOMAIN-CONTAINING PROTEIN"/>
    <property type="match status" value="1"/>
</dbReference>
<evidence type="ECO:0000313" key="4">
    <source>
        <dbReference type="EMBL" id="KAK7824665.1"/>
    </source>
</evidence>
<gene>
    <name evidence="4" type="ORF">CFP56_034199</name>
</gene>
<evidence type="ECO:0000256" key="3">
    <source>
        <dbReference type="PROSITE-ProRule" id="PRU00708"/>
    </source>
</evidence>
<dbReference type="InterPro" id="IPR002885">
    <property type="entry name" value="PPR_rpt"/>
</dbReference>
<reference evidence="4 5" key="1">
    <citation type="journal article" date="2018" name="Sci. Data">
        <title>The draft genome sequence of cork oak.</title>
        <authorList>
            <person name="Ramos A.M."/>
            <person name="Usie A."/>
            <person name="Barbosa P."/>
            <person name="Barros P.M."/>
            <person name="Capote T."/>
            <person name="Chaves I."/>
            <person name="Simoes F."/>
            <person name="Abreu I."/>
            <person name="Carrasquinho I."/>
            <person name="Faro C."/>
            <person name="Guimaraes J.B."/>
            <person name="Mendonca D."/>
            <person name="Nobrega F."/>
            <person name="Rodrigues L."/>
            <person name="Saibo N.J.M."/>
            <person name="Varela M.C."/>
            <person name="Egas C."/>
            <person name="Matos J."/>
            <person name="Miguel C.M."/>
            <person name="Oliveira M.M."/>
            <person name="Ricardo C.P."/>
            <person name="Goncalves S."/>
        </authorList>
    </citation>
    <scope>NUCLEOTIDE SEQUENCE [LARGE SCALE GENOMIC DNA]</scope>
    <source>
        <strain evidence="5">cv. HL8</strain>
    </source>
</reference>
<comment type="caution">
    <text evidence="4">The sequence shown here is derived from an EMBL/GenBank/DDBJ whole genome shotgun (WGS) entry which is preliminary data.</text>
</comment>
<sequence length="142" mass="15761">MEKEVGNCSPNVVTYTSVTQSFFEKGQTMEALEILDIMEAFGCAPNCVTELEAEKFNRNMLATGVKPDSLACSILIRELCLEGRVLDVGLCQQSHLVEAAKLARLMLKKGISLKASYVDSTAEHLKKFENEELVKQLSMIEK</sequence>
<comment type="similarity">
    <text evidence="1">Belongs to the PPR family. P subfamily.</text>
</comment>
<name>A0AAW0JDD6_QUESU</name>
<dbReference type="NCBIfam" id="TIGR00756">
    <property type="entry name" value="PPR"/>
    <property type="match status" value="1"/>
</dbReference>
<dbReference type="Pfam" id="PF13041">
    <property type="entry name" value="PPR_2"/>
    <property type="match status" value="1"/>
</dbReference>